<dbReference type="InterPro" id="IPR036291">
    <property type="entry name" value="NAD(P)-bd_dom_sf"/>
</dbReference>
<dbReference type="CDD" id="cd08234">
    <property type="entry name" value="threonine_DH_like"/>
    <property type="match status" value="1"/>
</dbReference>
<gene>
    <name evidence="6" type="ORF">SAMN05216529_10361</name>
</gene>
<dbReference type="EMBL" id="UHJJ01000003">
    <property type="protein sequence ID" value="SUQ13336.1"/>
    <property type="molecule type" value="Genomic_DNA"/>
</dbReference>
<evidence type="ECO:0000259" key="5">
    <source>
        <dbReference type="SMART" id="SM00829"/>
    </source>
</evidence>
<dbReference type="Proteomes" id="UP000254051">
    <property type="component" value="Unassembled WGS sequence"/>
</dbReference>
<dbReference type="PANTHER" id="PTHR43401">
    <property type="entry name" value="L-THREONINE 3-DEHYDROGENASE"/>
    <property type="match status" value="1"/>
</dbReference>
<sequence length="344" mass="37291">MKSAVFYGRHDIRVVEREIPELEAEEVLIQVMACGVCGSDLHIYEGDQGSTTTIPPQVQGHEFSGIITKTGSAVTNCKVGDRVCVDPADNCGECFYCASGMMSHCDHMRAIGTNVDGGFSQYCKVKSRLIHHLENNTTYIEGAMAEPLACCINGIDRSNIKPGDNVAIYGGGMIGLLMLQLAKLKGASKVALIEPVDERREMALKLGADVVINPLEQKVKEVLQKNKMVHIRVAIECCGLRSTSEEAIEIVDKQGTVVLFAVTALDAAMDLKTYTVFQKEITVCGSYCSPYTMARAVELINTHRIDVTSMLGGFEPLEGVAEVLGDAQKRAKGKFVILPNGNLD</sequence>
<comment type="cofactor">
    <cofactor evidence="4">
        <name>Zn(2+)</name>
        <dbReference type="ChEBI" id="CHEBI:29105"/>
    </cofactor>
</comment>
<evidence type="ECO:0000256" key="1">
    <source>
        <dbReference type="ARBA" id="ARBA00022723"/>
    </source>
</evidence>
<dbReference type="SUPFAM" id="SSF50129">
    <property type="entry name" value="GroES-like"/>
    <property type="match status" value="1"/>
</dbReference>
<feature type="domain" description="Enoyl reductase (ER)" evidence="5">
    <location>
        <begin position="8"/>
        <end position="337"/>
    </location>
</feature>
<organism evidence="6 7">
    <name type="scientific">Faecalicatena contorta</name>
    <dbReference type="NCBI Taxonomy" id="39482"/>
    <lineage>
        <taxon>Bacteria</taxon>
        <taxon>Bacillati</taxon>
        <taxon>Bacillota</taxon>
        <taxon>Clostridia</taxon>
        <taxon>Lachnospirales</taxon>
        <taxon>Lachnospiraceae</taxon>
        <taxon>Faecalicatena</taxon>
    </lineage>
</organism>
<evidence type="ECO:0000313" key="6">
    <source>
        <dbReference type="EMBL" id="SUQ13336.1"/>
    </source>
</evidence>
<dbReference type="Gene3D" id="3.40.50.720">
    <property type="entry name" value="NAD(P)-binding Rossmann-like Domain"/>
    <property type="match status" value="1"/>
</dbReference>
<dbReference type="InterPro" id="IPR002328">
    <property type="entry name" value="ADH_Zn_CS"/>
</dbReference>
<protein>
    <submittedName>
        <fullName evidence="6">Threonine dehydrogenase</fullName>
    </submittedName>
</protein>
<dbReference type="RefSeq" id="WP_109709335.1">
    <property type="nucleotide sequence ID" value="NZ_QGDS01000003.1"/>
</dbReference>
<dbReference type="InterPro" id="IPR013154">
    <property type="entry name" value="ADH-like_N"/>
</dbReference>
<reference evidence="7" key="1">
    <citation type="submission" date="2017-07" db="EMBL/GenBank/DDBJ databases">
        <authorList>
            <person name="Varghese N."/>
            <person name="Submissions S."/>
        </authorList>
    </citation>
    <scope>NUCLEOTIDE SEQUENCE [LARGE SCALE GENOMIC DNA]</scope>
    <source>
        <strain evidence="7">NLAE-zl-C134</strain>
    </source>
</reference>
<comment type="similarity">
    <text evidence="4">Belongs to the zinc-containing alcohol dehydrogenase family.</text>
</comment>
<evidence type="ECO:0000256" key="2">
    <source>
        <dbReference type="ARBA" id="ARBA00022833"/>
    </source>
</evidence>
<keyword evidence="1 4" id="KW-0479">Metal-binding</keyword>
<keyword evidence="7" id="KW-1185">Reference proteome</keyword>
<name>A0A316A0L6_9FIRM</name>
<dbReference type="InterPro" id="IPR011032">
    <property type="entry name" value="GroES-like_sf"/>
</dbReference>
<evidence type="ECO:0000256" key="3">
    <source>
        <dbReference type="ARBA" id="ARBA00023002"/>
    </source>
</evidence>
<dbReference type="Pfam" id="PF00107">
    <property type="entry name" value="ADH_zinc_N"/>
    <property type="match status" value="1"/>
</dbReference>
<dbReference type="SMART" id="SM00829">
    <property type="entry name" value="PKS_ER"/>
    <property type="match status" value="1"/>
</dbReference>
<keyword evidence="3" id="KW-0560">Oxidoreductase</keyword>
<dbReference type="InterPro" id="IPR020843">
    <property type="entry name" value="ER"/>
</dbReference>
<accession>A0A316A0L6</accession>
<evidence type="ECO:0000256" key="4">
    <source>
        <dbReference type="RuleBase" id="RU361277"/>
    </source>
</evidence>
<evidence type="ECO:0000313" key="7">
    <source>
        <dbReference type="Proteomes" id="UP000254051"/>
    </source>
</evidence>
<dbReference type="AlphaFoldDB" id="A0A316A0L6"/>
<dbReference type="PROSITE" id="PS00059">
    <property type="entry name" value="ADH_ZINC"/>
    <property type="match status" value="1"/>
</dbReference>
<dbReference type="PANTHER" id="PTHR43401:SF2">
    <property type="entry name" value="L-THREONINE 3-DEHYDROGENASE"/>
    <property type="match status" value="1"/>
</dbReference>
<dbReference type="SUPFAM" id="SSF51735">
    <property type="entry name" value="NAD(P)-binding Rossmann-fold domains"/>
    <property type="match status" value="1"/>
</dbReference>
<dbReference type="Pfam" id="PF08240">
    <property type="entry name" value="ADH_N"/>
    <property type="match status" value="1"/>
</dbReference>
<dbReference type="GO" id="GO:0008270">
    <property type="term" value="F:zinc ion binding"/>
    <property type="evidence" value="ECO:0007669"/>
    <property type="project" value="InterPro"/>
</dbReference>
<keyword evidence="2 4" id="KW-0862">Zinc</keyword>
<dbReference type="Gene3D" id="3.90.180.10">
    <property type="entry name" value="Medium-chain alcohol dehydrogenases, catalytic domain"/>
    <property type="match status" value="1"/>
</dbReference>
<dbReference type="InterPro" id="IPR013149">
    <property type="entry name" value="ADH-like_C"/>
</dbReference>
<dbReference type="OrthoDB" id="9787435at2"/>
<proteinExistence type="inferred from homology"/>
<dbReference type="GO" id="GO:0016491">
    <property type="term" value="F:oxidoreductase activity"/>
    <property type="evidence" value="ECO:0007669"/>
    <property type="project" value="UniProtKB-KW"/>
</dbReference>
<dbReference type="InterPro" id="IPR050129">
    <property type="entry name" value="Zn_alcohol_dh"/>
</dbReference>